<reference evidence="2" key="1">
    <citation type="submission" date="2017-07" db="EMBL/GenBank/DDBJ databases">
        <title>Taro Niue Genome Assembly and Annotation.</title>
        <authorList>
            <person name="Atibalentja N."/>
            <person name="Keating K."/>
            <person name="Fields C.J."/>
        </authorList>
    </citation>
    <scope>NUCLEOTIDE SEQUENCE</scope>
    <source>
        <strain evidence="2">Niue_2</strain>
        <tissue evidence="2">Leaf</tissue>
    </source>
</reference>
<evidence type="ECO:0000256" key="1">
    <source>
        <dbReference type="SAM" id="MobiDB-lite"/>
    </source>
</evidence>
<sequence>MWSFTFNCSIPCRQLKNLTAADAAVNLLPAAHTDSTPYKGEFGALKHHLTRSSCSLAGWGIGRRSTPTFSRIAEDATGTGVATSETRPSQASRHQFIATSYPIAITEFEMADRRDWGGGGTMAGRGRRGAQSRRYEQNRKLKNFVKGLKPSVRTRLLELDSRTLGELLGVTTHQEEGAGSLPEGEATPKEKPLESQQSTVVSSIEKPECGKRHDEAHSARCFTDHDIGARVADDDLGDVTTGEEKKEKKTLEHSVRKPHFRTLKSDPLELDLEIYCNEEETEAKEKASLSSPRRGDHPGTRRKAILEALLQLLGTAQGVLDPPIHPRLRARSVFSAQTWFDGKVHINLSTSVGYMSHCDDALYTDGGWYNRTGMKRVVTGGDEPEETTHQLIERLWESITQIRTRLDQQGPAQPIVAGPSIVEEAGPVPVIPPPPPPGVEVPFVVPVPLAPPVRAAAEPTMQIE</sequence>
<dbReference type="EMBL" id="NMUH01000047">
    <property type="protein sequence ID" value="MQL69775.1"/>
    <property type="molecule type" value="Genomic_DNA"/>
</dbReference>
<feature type="region of interest" description="Disordered" evidence="1">
    <location>
        <begin position="171"/>
        <end position="201"/>
    </location>
</feature>
<accession>A0A843TFF7</accession>
<dbReference type="Proteomes" id="UP000652761">
    <property type="component" value="Unassembled WGS sequence"/>
</dbReference>
<comment type="caution">
    <text evidence="2">The sequence shown here is derived from an EMBL/GenBank/DDBJ whole genome shotgun (WGS) entry which is preliminary data.</text>
</comment>
<protein>
    <submittedName>
        <fullName evidence="2">Uncharacterized protein</fullName>
    </submittedName>
</protein>
<evidence type="ECO:0000313" key="2">
    <source>
        <dbReference type="EMBL" id="MQL69775.1"/>
    </source>
</evidence>
<name>A0A843TFF7_COLES</name>
<gene>
    <name evidence="2" type="ORF">Taro_002064</name>
</gene>
<dbReference type="AlphaFoldDB" id="A0A843TFF7"/>
<keyword evidence="3" id="KW-1185">Reference proteome</keyword>
<organism evidence="2 3">
    <name type="scientific">Colocasia esculenta</name>
    <name type="common">Wild taro</name>
    <name type="synonym">Arum esculentum</name>
    <dbReference type="NCBI Taxonomy" id="4460"/>
    <lineage>
        <taxon>Eukaryota</taxon>
        <taxon>Viridiplantae</taxon>
        <taxon>Streptophyta</taxon>
        <taxon>Embryophyta</taxon>
        <taxon>Tracheophyta</taxon>
        <taxon>Spermatophyta</taxon>
        <taxon>Magnoliopsida</taxon>
        <taxon>Liliopsida</taxon>
        <taxon>Araceae</taxon>
        <taxon>Aroideae</taxon>
        <taxon>Colocasieae</taxon>
        <taxon>Colocasia</taxon>
    </lineage>
</organism>
<evidence type="ECO:0000313" key="3">
    <source>
        <dbReference type="Proteomes" id="UP000652761"/>
    </source>
</evidence>
<proteinExistence type="predicted"/>